<dbReference type="AlphaFoldDB" id="A0A9Q2S337"/>
<evidence type="ECO:0000313" key="1">
    <source>
        <dbReference type="EMBL" id="MBM2410712.1"/>
    </source>
</evidence>
<dbReference type="EMBL" id="JAFBXE010000001">
    <property type="protein sequence ID" value="MBM2410712.1"/>
    <property type="molecule type" value="Genomic_DNA"/>
</dbReference>
<dbReference type="RefSeq" id="WP_085633300.1">
    <property type="nucleotide sequence ID" value="NZ_JAFBWU010000001.1"/>
</dbReference>
<accession>A0A9Q2S337</accession>
<reference evidence="1 4" key="1">
    <citation type="submission" date="2021-01" db="EMBL/GenBank/DDBJ databases">
        <title>Diatom-associated Roseobacters Show Island Model of Population Structure.</title>
        <authorList>
            <person name="Qu L."/>
            <person name="Feng X."/>
            <person name="Chen Y."/>
            <person name="Li L."/>
            <person name="Wang X."/>
            <person name="Hu Z."/>
            <person name="Wang H."/>
            <person name="Luo H."/>
        </authorList>
    </citation>
    <scope>NUCLEOTIDE SEQUENCE</scope>
    <source>
        <strain evidence="2 4">CC28-63</strain>
        <strain evidence="1">CC28-69</strain>
    </source>
</reference>
<proteinExistence type="predicted"/>
<dbReference type="Gene3D" id="3.40.50.300">
    <property type="entry name" value="P-loop containing nucleotide triphosphate hydrolases"/>
    <property type="match status" value="1"/>
</dbReference>
<organism evidence="1 3">
    <name type="scientific">Marivita cryptomonadis</name>
    <dbReference type="NCBI Taxonomy" id="505252"/>
    <lineage>
        <taxon>Bacteria</taxon>
        <taxon>Pseudomonadati</taxon>
        <taxon>Pseudomonadota</taxon>
        <taxon>Alphaproteobacteria</taxon>
        <taxon>Rhodobacterales</taxon>
        <taxon>Roseobacteraceae</taxon>
        <taxon>Marivita</taxon>
    </lineage>
</organism>
<name>A0A9Q2S337_9RHOB</name>
<dbReference type="InterPro" id="IPR027417">
    <property type="entry name" value="P-loop_NTPase"/>
</dbReference>
<dbReference type="Pfam" id="PF13671">
    <property type="entry name" value="AAA_33"/>
    <property type="match status" value="1"/>
</dbReference>
<dbReference type="GeneID" id="62643136"/>
<evidence type="ECO:0000313" key="3">
    <source>
        <dbReference type="Proteomes" id="UP000755667"/>
    </source>
</evidence>
<evidence type="ECO:0000313" key="4">
    <source>
        <dbReference type="Proteomes" id="UP000809440"/>
    </source>
</evidence>
<evidence type="ECO:0000313" key="2">
    <source>
        <dbReference type="EMBL" id="MBM2415379.1"/>
    </source>
</evidence>
<comment type="caution">
    <text evidence="1">The sequence shown here is derived from an EMBL/GenBank/DDBJ whole genome shotgun (WGS) entry which is preliminary data.</text>
</comment>
<dbReference type="OrthoDB" id="531205at2"/>
<dbReference type="Proteomes" id="UP000809440">
    <property type="component" value="Unassembled WGS sequence"/>
</dbReference>
<dbReference type="SUPFAM" id="SSF52540">
    <property type="entry name" value="P-loop containing nucleoside triphosphate hydrolases"/>
    <property type="match status" value="1"/>
</dbReference>
<keyword evidence="1" id="KW-0067">ATP-binding</keyword>
<protein>
    <submittedName>
        <fullName evidence="1">ATP-binding protein</fullName>
    </submittedName>
</protein>
<keyword evidence="1" id="KW-0547">Nucleotide-binding</keyword>
<dbReference type="Proteomes" id="UP000755667">
    <property type="component" value="Unassembled WGS sequence"/>
</dbReference>
<sequence>MSTEPPCLHVICGKIAAGKSTLAARLGAVPNSVIIAEDHWLAALFKDQMATGQDYMRFAAKLKTVMGPHVAAILRNGVSVVLDYPANTVDFRRWMLDVAAAGSAQCIIHVLDVPDEVCLARLKARNIEGAHDFAATETQFRQFTKHYQPPSAEEGFDVIRVMGPTRT</sequence>
<keyword evidence="4" id="KW-1185">Reference proteome</keyword>
<dbReference type="GO" id="GO:0005524">
    <property type="term" value="F:ATP binding"/>
    <property type="evidence" value="ECO:0007669"/>
    <property type="project" value="UniProtKB-KW"/>
</dbReference>
<dbReference type="EMBL" id="JAFBXF010000001">
    <property type="protein sequence ID" value="MBM2415379.1"/>
    <property type="molecule type" value="Genomic_DNA"/>
</dbReference>
<gene>
    <name evidence="1" type="ORF">JQX41_00210</name>
    <name evidence="2" type="ORF">JQX48_00210</name>
</gene>